<dbReference type="AlphaFoldDB" id="A0AAV1D8S3"/>
<gene>
    <name evidence="4" type="ORF">OLC1_LOCUS12800</name>
</gene>
<evidence type="ECO:0000313" key="4">
    <source>
        <dbReference type="EMBL" id="CAI9103701.1"/>
    </source>
</evidence>
<keyword evidence="1" id="KW-0175">Coiled coil</keyword>
<name>A0AAV1D8S3_OLDCO</name>
<dbReference type="PANTHER" id="PTHR43327:SF10">
    <property type="entry name" value="STOMATIN-LIKE PROTEIN 2, MITOCHONDRIAL"/>
    <property type="match status" value="1"/>
</dbReference>
<dbReference type="GO" id="GO:0005739">
    <property type="term" value="C:mitochondrion"/>
    <property type="evidence" value="ECO:0007669"/>
    <property type="project" value="TreeGrafter"/>
</dbReference>
<evidence type="ECO:0000259" key="3">
    <source>
        <dbReference type="SMART" id="SM00244"/>
    </source>
</evidence>
<dbReference type="EMBL" id="OX459121">
    <property type="protein sequence ID" value="CAI9103701.1"/>
    <property type="molecule type" value="Genomic_DNA"/>
</dbReference>
<dbReference type="PANTHER" id="PTHR43327">
    <property type="entry name" value="STOMATIN-LIKE PROTEIN 2, MITOCHONDRIAL"/>
    <property type="match status" value="1"/>
</dbReference>
<dbReference type="InterPro" id="IPR050710">
    <property type="entry name" value="Band7/mec-2_domain"/>
</dbReference>
<evidence type="ECO:0000256" key="2">
    <source>
        <dbReference type="SAM" id="MobiDB-lite"/>
    </source>
</evidence>
<protein>
    <submittedName>
        <fullName evidence="4">OLC1v1002234C1</fullName>
    </submittedName>
</protein>
<dbReference type="SUPFAM" id="SSF117892">
    <property type="entry name" value="Band 7/SPFH domain"/>
    <property type="match status" value="2"/>
</dbReference>
<evidence type="ECO:0000256" key="1">
    <source>
        <dbReference type="SAM" id="Coils"/>
    </source>
</evidence>
<organism evidence="4 5">
    <name type="scientific">Oldenlandia corymbosa var. corymbosa</name>
    <dbReference type="NCBI Taxonomy" id="529605"/>
    <lineage>
        <taxon>Eukaryota</taxon>
        <taxon>Viridiplantae</taxon>
        <taxon>Streptophyta</taxon>
        <taxon>Embryophyta</taxon>
        <taxon>Tracheophyta</taxon>
        <taxon>Spermatophyta</taxon>
        <taxon>Magnoliopsida</taxon>
        <taxon>eudicotyledons</taxon>
        <taxon>Gunneridae</taxon>
        <taxon>Pentapetalae</taxon>
        <taxon>asterids</taxon>
        <taxon>lamiids</taxon>
        <taxon>Gentianales</taxon>
        <taxon>Rubiaceae</taxon>
        <taxon>Rubioideae</taxon>
        <taxon>Spermacoceae</taxon>
        <taxon>Hedyotis-Oldenlandia complex</taxon>
        <taxon>Oldenlandia</taxon>
    </lineage>
</organism>
<proteinExistence type="predicted"/>
<accession>A0AAV1D8S3</accession>
<feature type="region of interest" description="Disordered" evidence="2">
    <location>
        <begin position="21"/>
        <end position="58"/>
    </location>
</feature>
<dbReference type="GO" id="GO:0007005">
    <property type="term" value="P:mitochondrion organization"/>
    <property type="evidence" value="ECO:0007669"/>
    <property type="project" value="TreeGrafter"/>
</dbReference>
<dbReference type="InterPro" id="IPR036013">
    <property type="entry name" value="Band_7/SPFH_dom_sf"/>
</dbReference>
<feature type="compositionally biased region" description="Low complexity" evidence="2">
    <location>
        <begin position="39"/>
        <end position="50"/>
    </location>
</feature>
<feature type="domain" description="Band 7" evidence="3">
    <location>
        <begin position="279"/>
        <end position="428"/>
    </location>
</feature>
<dbReference type="Proteomes" id="UP001161247">
    <property type="component" value="Chromosome 4"/>
</dbReference>
<sequence length="429" mass="48035">MKTLRSGSRSANTLRHLKQLFNRHSSSARRPISTTAPPSSLYQRSLLSQSHPIPPPSVTAVRHLRTCRNPRGGFKNFEESPCPIRIVVPEGKHMLSNGLGKGDLFLKIVDPKLASYVVEKPKDTLINLARATIQSEVGKVTLLETSTEWKAFNEKISAAVNETAKDCGLHCTRCEIKKIAMPHENEEEWKSVANAVAENLELELTNLEVQKAEREKRANTLSSKIEKLYQLIGREAITAKAISIISGSLEKLKKEEHGEGGIENIPPRPMRLVTNRKANFIEFVREMKAYVGERSGKYLTTLTEGIHQLDPCQDKIAYEYCLKERVVPVPRHNVVTKDNVLMSGDGVFSVKVVDLRLASCAIADPTNAVIRVANPIFSEFAKMTLHDILDDKDALQDNIGKTTNEAAKDWGWQCRYQINIKINIKSFSM</sequence>
<keyword evidence="5" id="KW-1185">Reference proteome</keyword>
<dbReference type="Gene3D" id="3.30.479.30">
    <property type="entry name" value="Band 7 domain"/>
    <property type="match status" value="2"/>
</dbReference>
<feature type="coiled-coil region" evidence="1">
    <location>
        <begin position="190"/>
        <end position="224"/>
    </location>
</feature>
<dbReference type="Pfam" id="PF01145">
    <property type="entry name" value="Band_7"/>
    <property type="match status" value="2"/>
</dbReference>
<evidence type="ECO:0000313" key="5">
    <source>
        <dbReference type="Proteomes" id="UP001161247"/>
    </source>
</evidence>
<dbReference type="InterPro" id="IPR001107">
    <property type="entry name" value="Band_7"/>
</dbReference>
<reference evidence="4" key="1">
    <citation type="submission" date="2023-03" db="EMBL/GenBank/DDBJ databases">
        <authorList>
            <person name="Julca I."/>
        </authorList>
    </citation>
    <scope>NUCLEOTIDE SEQUENCE</scope>
</reference>
<dbReference type="SMART" id="SM00244">
    <property type="entry name" value="PHB"/>
    <property type="match status" value="1"/>
</dbReference>